<dbReference type="Pfam" id="PF02627">
    <property type="entry name" value="CMD"/>
    <property type="match status" value="1"/>
</dbReference>
<evidence type="ECO:0000313" key="2">
    <source>
        <dbReference type="EMBL" id="KIQ35324.1"/>
    </source>
</evidence>
<comment type="caution">
    <text evidence="2">The sequence shown here is derived from an EMBL/GenBank/DDBJ whole genome shotgun (WGS) entry which is preliminary data.</text>
</comment>
<dbReference type="InterPro" id="IPR003779">
    <property type="entry name" value="CMD-like"/>
</dbReference>
<sequence>MSAPPNIASAVVTLHRCVAQAGLGADLIGLARLRVAQIHRCDARIDTHFLSLIGASVSMEKLASVAHWRESGTALAPSEQATLAWAEALAPRTAPPISDALHQQIAAVLGHEQLVGLSLAIALENALSRTRWP</sequence>
<dbReference type="Proteomes" id="UP000032067">
    <property type="component" value="Unassembled WGS sequence"/>
</dbReference>
<dbReference type="Gene3D" id="1.20.1290.10">
    <property type="entry name" value="AhpD-like"/>
    <property type="match status" value="1"/>
</dbReference>
<feature type="domain" description="Carboxymuconolactone decarboxylase-like" evidence="1">
    <location>
        <begin position="17"/>
        <end position="87"/>
    </location>
</feature>
<dbReference type="GO" id="GO:0051920">
    <property type="term" value="F:peroxiredoxin activity"/>
    <property type="evidence" value="ECO:0007669"/>
    <property type="project" value="InterPro"/>
</dbReference>
<evidence type="ECO:0000313" key="3">
    <source>
        <dbReference type="Proteomes" id="UP000032067"/>
    </source>
</evidence>
<gene>
    <name evidence="2" type="ORF">RT97_05330</name>
</gene>
<proteinExistence type="predicted"/>
<accession>A0A0D0MWM0</accession>
<organism evidence="2 3">
    <name type="scientific">Variovorax paradoxus</name>
    <dbReference type="NCBI Taxonomy" id="34073"/>
    <lineage>
        <taxon>Bacteria</taxon>
        <taxon>Pseudomonadati</taxon>
        <taxon>Pseudomonadota</taxon>
        <taxon>Betaproteobacteria</taxon>
        <taxon>Burkholderiales</taxon>
        <taxon>Comamonadaceae</taxon>
        <taxon>Variovorax</taxon>
    </lineage>
</organism>
<evidence type="ECO:0000259" key="1">
    <source>
        <dbReference type="Pfam" id="PF02627"/>
    </source>
</evidence>
<dbReference type="SUPFAM" id="SSF69118">
    <property type="entry name" value="AhpD-like"/>
    <property type="match status" value="1"/>
</dbReference>
<dbReference type="RefSeq" id="WP_042577729.1">
    <property type="nucleotide sequence ID" value="NZ_JXQQ01000010.1"/>
</dbReference>
<dbReference type="AlphaFoldDB" id="A0A0D0MWM0"/>
<reference evidence="2 3" key="1">
    <citation type="submission" date="2014-12" db="EMBL/GenBank/DDBJ databases">
        <title>16Stimator: statistical estimation of ribosomal gene copy numbers from draft genome assemblies.</title>
        <authorList>
            <person name="Perisin M.A."/>
            <person name="Vetter M."/>
            <person name="Gilbert J.A."/>
            <person name="Bergelson J."/>
        </authorList>
    </citation>
    <scope>NUCLEOTIDE SEQUENCE [LARGE SCALE GENOMIC DNA]</scope>
    <source>
        <strain evidence="2 3">MEDvA23</strain>
    </source>
</reference>
<dbReference type="InterPro" id="IPR029032">
    <property type="entry name" value="AhpD-like"/>
</dbReference>
<dbReference type="PANTHER" id="PTHR34846">
    <property type="entry name" value="4-CARBOXYMUCONOLACTONE DECARBOXYLASE FAMILY PROTEIN (AFU_ORTHOLOGUE AFUA_6G11590)"/>
    <property type="match status" value="1"/>
</dbReference>
<protein>
    <recommendedName>
        <fullName evidence="1">Carboxymuconolactone decarboxylase-like domain-containing protein</fullName>
    </recommendedName>
</protein>
<dbReference type="EMBL" id="JXQQ01000010">
    <property type="protein sequence ID" value="KIQ35324.1"/>
    <property type="molecule type" value="Genomic_DNA"/>
</dbReference>
<name>A0A0D0MWM0_VARPD</name>
<dbReference type="PANTHER" id="PTHR34846:SF10">
    <property type="entry name" value="CYTOPLASMIC PROTEIN"/>
    <property type="match status" value="1"/>
</dbReference>